<evidence type="ECO:0000256" key="3">
    <source>
        <dbReference type="ARBA" id="ARBA00022741"/>
    </source>
</evidence>
<feature type="binding site" evidence="6">
    <location>
        <position position="377"/>
    </location>
    <ligand>
        <name>Mg(2+)</name>
        <dbReference type="ChEBI" id="CHEBI:18420"/>
    </ligand>
</feature>
<comment type="catalytic activity">
    <reaction evidence="6 7">
        <text>[phosphate](n) + ATP = [phosphate](n+1) + ADP</text>
        <dbReference type="Rhea" id="RHEA:19573"/>
        <dbReference type="Rhea" id="RHEA-COMP:9859"/>
        <dbReference type="Rhea" id="RHEA-COMP:14280"/>
        <dbReference type="ChEBI" id="CHEBI:16838"/>
        <dbReference type="ChEBI" id="CHEBI:30616"/>
        <dbReference type="ChEBI" id="CHEBI:456216"/>
        <dbReference type="EC" id="2.7.4.1"/>
    </reaction>
</comment>
<evidence type="ECO:0000259" key="9">
    <source>
        <dbReference type="Pfam" id="PF13089"/>
    </source>
</evidence>
<comment type="PTM">
    <text evidence="6 7">An intermediate of this reaction is the autophosphorylated ppk in which a phosphate is covalently linked to a histidine residue through a N-P bond.</text>
</comment>
<dbReference type="GO" id="GO:0005524">
    <property type="term" value="F:ATP binding"/>
    <property type="evidence" value="ECO:0007669"/>
    <property type="project" value="UniProtKB-KW"/>
</dbReference>
<feature type="binding site" evidence="6">
    <location>
        <position position="470"/>
    </location>
    <ligand>
        <name>ATP</name>
        <dbReference type="ChEBI" id="CHEBI:30616"/>
    </ligand>
</feature>
<evidence type="ECO:0000256" key="7">
    <source>
        <dbReference type="RuleBase" id="RU003800"/>
    </source>
</evidence>
<dbReference type="Gene3D" id="1.20.58.310">
    <property type="entry name" value="Polyphosphate kinase N-terminal domain"/>
    <property type="match status" value="1"/>
</dbReference>
<keyword evidence="6" id="KW-0479">Metal-binding</keyword>
<dbReference type="InterPro" id="IPR025200">
    <property type="entry name" value="PPK_C_dom2"/>
</dbReference>
<protein>
    <recommendedName>
        <fullName evidence="6 7">Polyphosphate kinase</fullName>
        <ecNumber evidence="6 7">2.7.4.1</ecNumber>
    </recommendedName>
    <alternativeName>
        <fullName evidence="6">ATP-polyphosphate phosphotransferase</fullName>
    </alternativeName>
    <alternativeName>
        <fullName evidence="6">Polyphosphoric acid kinase</fullName>
    </alternativeName>
</protein>
<name>A0A401JEC7_9PROT</name>
<dbReference type="Pfam" id="PF17941">
    <property type="entry name" value="PP_kinase_C_1"/>
    <property type="match status" value="1"/>
</dbReference>
<dbReference type="InterPro" id="IPR036830">
    <property type="entry name" value="PP_kinase_middle_dom_sf"/>
</dbReference>
<dbReference type="Gene3D" id="3.30.870.10">
    <property type="entry name" value="Endonuclease Chain A"/>
    <property type="match status" value="2"/>
</dbReference>
<dbReference type="GO" id="GO:0006799">
    <property type="term" value="P:polyphosphate biosynthetic process"/>
    <property type="evidence" value="ECO:0007669"/>
    <property type="project" value="UniProtKB-UniRule"/>
</dbReference>
<dbReference type="EC" id="2.7.4.1" evidence="6 7"/>
<dbReference type="Gene3D" id="3.30.1840.10">
    <property type="entry name" value="Polyphosphate kinase middle domain"/>
    <property type="match status" value="1"/>
</dbReference>
<comment type="function">
    <text evidence="6 7">Catalyzes the reversible transfer of the terminal phosphate of ATP to form a long-chain polyphosphate (polyP).</text>
</comment>
<evidence type="ECO:0000259" key="8">
    <source>
        <dbReference type="Pfam" id="PF02503"/>
    </source>
</evidence>
<dbReference type="InterPro" id="IPR041108">
    <property type="entry name" value="PP_kinase_C_1"/>
</dbReference>
<evidence type="ECO:0000313" key="13">
    <source>
        <dbReference type="Proteomes" id="UP000286806"/>
    </source>
</evidence>
<feature type="active site" description="Phosphohistidine intermediate" evidence="6">
    <location>
        <position position="437"/>
    </location>
</feature>
<dbReference type="HAMAP" id="MF_00347">
    <property type="entry name" value="Polyphosphate_kinase"/>
    <property type="match status" value="1"/>
</dbReference>
<feature type="domain" description="Polyphosphate kinase C-terminal" evidence="11">
    <location>
        <begin position="334"/>
        <end position="496"/>
    </location>
</feature>
<dbReference type="GO" id="GO:0009358">
    <property type="term" value="C:polyphosphate kinase complex"/>
    <property type="evidence" value="ECO:0007669"/>
    <property type="project" value="InterPro"/>
</dbReference>
<dbReference type="NCBIfam" id="TIGR03705">
    <property type="entry name" value="poly_P_kin"/>
    <property type="match status" value="1"/>
</dbReference>
<evidence type="ECO:0000256" key="2">
    <source>
        <dbReference type="ARBA" id="ARBA00022679"/>
    </source>
</evidence>
<dbReference type="CDD" id="cd09165">
    <property type="entry name" value="PLDc_PaPPK1_C1_like"/>
    <property type="match status" value="1"/>
</dbReference>
<dbReference type="AlphaFoldDB" id="A0A401JEC7"/>
<dbReference type="NCBIfam" id="NF003918">
    <property type="entry name" value="PRK05443.1-2"/>
    <property type="match status" value="1"/>
</dbReference>
<dbReference type="PIRSF" id="PIRSF015589">
    <property type="entry name" value="PP_kinase"/>
    <property type="match status" value="1"/>
</dbReference>
<accession>A0A401JEC7</accession>
<evidence type="ECO:0000256" key="4">
    <source>
        <dbReference type="ARBA" id="ARBA00022777"/>
    </source>
</evidence>
<feature type="domain" description="Polyphosphate kinase N-terminal" evidence="9">
    <location>
        <begin position="9"/>
        <end position="114"/>
    </location>
</feature>
<dbReference type="SUPFAM" id="SSF143724">
    <property type="entry name" value="PHP14-like"/>
    <property type="match status" value="1"/>
</dbReference>
<dbReference type="Pfam" id="PF02503">
    <property type="entry name" value="PP_kinase"/>
    <property type="match status" value="1"/>
</dbReference>
<organism evidence="12 13">
    <name type="scientific">Sulfuriferula multivorans</name>
    <dbReference type="NCBI Taxonomy" id="1559896"/>
    <lineage>
        <taxon>Bacteria</taxon>
        <taxon>Pseudomonadati</taxon>
        <taxon>Pseudomonadota</taxon>
        <taxon>Betaproteobacteria</taxon>
        <taxon>Nitrosomonadales</taxon>
        <taxon>Sulfuricellaceae</taxon>
        <taxon>Sulfuriferula</taxon>
    </lineage>
</organism>
<dbReference type="NCBIfam" id="NF003921">
    <property type="entry name" value="PRK05443.2-2"/>
    <property type="match status" value="1"/>
</dbReference>
<keyword evidence="4 6" id="KW-0418">Kinase</keyword>
<keyword evidence="13" id="KW-1185">Reference proteome</keyword>
<evidence type="ECO:0000256" key="5">
    <source>
        <dbReference type="ARBA" id="ARBA00022840"/>
    </source>
</evidence>
<dbReference type="OrthoDB" id="9761456at2"/>
<gene>
    <name evidence="6" type="primary">ppk</name>
    <name evidence="12" type="ORF">SFMTTN_1789</name>
</gene>
<feature type="domain" description="Polyphosphate kinase middle" evidence="8">
    <location>
        <begin position="123"/>
        <end position="306"/>
    </location>
</feature>
<sequence length="689" mass="78240">MTTSTPEHFLNREQSLLAFNERVLAQAEDPDVPLLERLKFICIVSSNLDEFFEVRVAELKEHIALGSSSVSTDGLSARQTFRDVAPRAHALVEKQYETLNQAILPQLADQGIRFLRRTHWNEEQTEWIRAYFFRELMPVLTPIGLDPAHPFPRVLNKSLNFAVELSGRDAFGRNSGAAVVQAPRSLPRVIRMPEEIAGCEYGFVFLSSILHAHVDELFAGMTVQGCYQFRVTRNSDLFVDEEETKNLREALQGELPHRHYGNAVRLEVADNCSPKMADFLLAQFNLEREDFYQVNGLVNLVRLMQIPDQVDRPDLKFPQFIPGLPNQLTKPGDLFSAVRRGDILLHHPFQSFQPVIDFIRQAADDPQVLAIRQTVYRTGTDSMLMQALMAAAQSGKEVTVVVELMARFDEEANINWAAKLEEAGAHVVYGVVAHKTHAKMALVVRREDTKLQRYAHLGTGNYHARTARLYTDFGLLTCNEDICADVNEIFTQLTGLGKASRLKHLWQAPFTLHSRVIAAIQREAEHARNGLPATIIAKMNALLEPDVIRALYEASQAGVKIELIVRGVCALKPGMPGLSENIRVRSVIGRFLEHSRIFYFRDNGAEHVYLSSADWMDRNFFRRIEACFPVLEPRLKKRVITEGLKPYLKDNQQTWEMDQQGTYHRRIRRRAQPYGAQQALLELLAKPVA</sequence>
<dbReference type="EMBL" id="BGOW01000015">
    <property type="protein sequence ID" value="GBL45977.1"/>
    <property type="molecule type" value="Genomic_DNA"/>
</dbReference>
<dbReference type="InterPro" id="IPR036832">
    <property type="entry name" value="PPK_N_dom_sf"/>
</dbReference>
<dbReference type="NCBIfam" id="NF003917">
    <property type="entry name" value="PRK05443.1-1"/>
    <property type="match status" value="1"/>
</dbReference>
<evidence type="ECO:0000256" key="1">
    <source>
        <dbReference type="ARBA" id="ARBA00022553"/>
    </source>
</evidence>
<dbReference type="InterPro" id="IPR003414">
    <property type="entry name" value="PP_kinase"/>
</dbReference>
<dbReference type="CDD" id="cd09168">
    <property type="entry name" value="PLDc_PaPPK1_C2_like"/>
    <property type="match status" value="1"/>
</dbReference>
<dbReference type="GO" id="GO:0046872">
    <property type="term" value="F:metal ion binding"/>
    <property type="evidence" value="ECO:0007669"/>
    <property type="project" value="UniProtKB-KW"/>
</dbReference>
<feature type="binding site" evidence="6">
    <location>
        <position position="47"/>
    </location>
    <ligand>
        <name>ATP</name>
        <dbReference type="ChEBI" id="CHEBI:30616"/>
    </ligand>
</feature>
<feature type="binding site" evidence="6">
    <location>
        <position position="594"/>
    </location>
    <ligand>
        <name>ATP</name>
        <dbReference type="ChEBI" id="CHEBI:30616"/>
    </ligand>
</feature>
<dbReference type="PANTHER" id="PTHR30218">
    <property type="entry name" value="POLYPHOSPHATE KINASE"/>
    <property type="match status" value="1"/>
</dbReference>
<feature type="binding site" evidence="6">
    <location>
        <position position="566"/>
    </location>
    <ligand>
        <name>ATP</name>
        <dbReference type="ChEBI" id="CHEBI:30616"/>
    </ligand>
</feature>
<dbReference type="InterPro" id="IPR024953">
    <property type="entry name" value="PP_kinase_middle"/>
</dbReference>
<dbReference type="InterPro" id="IPR025198">
    <property type="entry name" value="PPK_N_dom"/>
</dbReference>
<dbReference type="PANTHER" id="PTHR30218:SF0">
    <property type="entry name" value="POLYPHOSPHATE KINASE"/>
    <property type="match status" value="1"/>
</dbReference>
<keyword evidence="1 6" id="KW-0597">Phosphoprotein</keyword>
<feature type="binding site" evidence="6">
    <location>
        <position position="407"/>
    </location>
    <ligand>
        <name>Mg(2+)</name>
        <dbReference type="ChEBI" id="CHEBI:18420"/>
    </ligand>
</feature>
<dbReference type="SUPFAM" id="SSF56024">
    <property type="entry name" value="Phospholipase D/nuclease"/>
    <property type="match status" value="2"/>
</dbReference>
<comment type="cofactor">
    <cofactor evidence="6">
        <name>Mg(2+)</name>
        <dbReference type="ChEBI" id="CHEBI:18420"/>
    </cofactor>
</comment>
<evidence type="ECO:0000313" key="12">
    <source>
        <dbReference type="EMBL" id="GBL45977.1"/>
    </source>
</evidence>
<comment type="caution">
    <text evidence="12">The sequence shown here is derived from an EMBL/GenBank/DDBJ whole genome shotgun (WGS) entry which is preliminary data.</text>
</comment>
<dbReference type="SUPFAM" id="SSF140356">
    <property type="entry name" value="PPK N-terminal domain-like"/>
    <property type="match status" value="1"/>
</dbReference>
<dbReference type="GO" id="GO:0008976">
    <property type="term" value="F:polyphosphate kinase activity"/>
    <property type="evidence" value="ECO:0007669"/>
    <property type="project" value="UniProtKB-UniRule"/>
</dbReference>
<dbReference type="RefSeq" id="WP_124704775.1">
    <property type="nucleotide sequence ID" value="NZ_BGOW01000015.1"/>
</dbReference>
<feature type="domain" description="Polyphosphate kinase C-terminal" evidence="10">
    <location>
        <begin position="506"/>
        <end position="677"/>
    </location>
</feature>
<proteinExistence type="inferred from homology"/>
<keyword evidence="6" id="KW-0460">Magnesium</keyword>
<keyword evidence="5 6" id="KW-0067">ATP-binding</keyword>
<dbReference type="Pfam" id="PF13089">
    <property type="entry name" value="PP_kinase_N"/>
    <property type="match status" value="1"/>
</dbReference>
<evidence type="ECO:0000256" key="6">
    <source>
        <dbReference type="HAMAP-Rule" id="MF_00347"/>
    </source>
</evidence>
<keyword evidence="3 6" id="KW-0547">Nucleotide-binding</keyword>
<dbReference type="Pfam" id="PF13090">
    <property type="entry name" value="PP_kinase_C"/>
    <property type="match status" value="1"/>
</dbReference>
<reference evidence="12 13" key="1">
    <citation type="journal article" date="2019" name="Front. Microbiol.">
        <title>Genomes of Neutrophilic Sulfur-Oxidizing Chemolithoautotrophs Representing 9 Proteobacterial Species From 8 Genera.</title>
        <authorList>
            <person name="Watanabe T."/>
            <person name="Kojima H."/>
            <person name="Umezawa K."/>
            <person name="Hori C."/>
            <person name="Takasuka T.E."/>
            <person name="Kato Y."/>
            <person name="Fukui M."/>
        </authorList>
    </citation>
    <scope>NUCLEOTIDE SEQUENCE [LARGE SCALE GENOMIC DNA]</scope>
    <source>
        <strain evidence="12 13">TTN</strain>
    </source>
</reference>
<evidence type="ECO:0000259" key="11">
    <source>
        <dbReference type="Pfam" id="PF17941"/>
    </source>
</evidence>
<comment type="similarity">
    <text evidence="6 7">Belongs to the polyphosphate kinase 1 (PPK1) family.</text>
</comment>
<evidence type="ECO:0000259" key="10">
    <source>
        <dbReference type="Pfam" id="PF13090"/>
    </source>
</evidence>
<keyword evidence="2 6" id="KW-0808">Transferase</keyword>
<dbReference type="Proteomes" id="UP000286806">
    <property type="component" value="Unassembled WGS sequence"/>
</dbReference>